<dbReference type="RefSeq" id="WP_060782121.1">
    <property type="nucleotide sequence ID" value="NZ_CP014135.1"/>
</dbReference>
<feature type="domain" description="TcdA/TcdB toxin pore forming" evidence="2">
    <location>
        <begin position="1370"/>
        <end position="1893"/>
    </location>
</feature>
<dbReference type="InterPro" id="IPR046673">
    <property type="entry name" value="ToxA_N"/>
</dbReference>
<protein>
    <submittedName>
        <fullName evidence="4">Uncharacterized protein</fullName>
    </submittedName>
</protein>
<dbReference type="KEGG" id="pagb:AWM79_02990"/>
<name>A0A0X1SXE9_PSEAA</name>
<keyword evidence="5" id="KW-1185">Reference proteome</keyword>
<evidence type="ECO:0000313" key="5">
    <source>
        <dbReference type="Proteomes" id="UP000063229"/>
    </source>
</evidence>
<dbReference type="Pfam" id="PF20178">
    <property type="entry name" value="ToxA_N"/>
    <property type="match status" value="1"/>
</dbReference>
<dbReference type="Pfam" id="PF12920">
    <property type="entry name" value="TcdA_TcdB_pore"/>
    <property type="match status" value="1"/>
</dbReference>
<organism evidence="4 5">
    <name type="scientific">Pseudomonas agarici</name>
    <dbReference type="NCBI Taxonomy" id="46677"/>
    <lineage>
        <taxon>Bacteria</taxon>
        <taxon>Pseudomonadati</taxon>
        <taxon>Pseudomonadota</taxon>
        <taxon>Gammaproteobacteria</taxon>
        <taxon>Pseudomonadales</taxon>
        <taxon>Pseudomonadaceae</taxon>
        <taxon>Pseudomonas</taxon>
    </lineage>
</organism>
<dbReference type="InterPro" id="IPR024769">
    <property type="entry name" value="TcdA/TcdB_pore_forming"/>
</dbReference>
<reference evidence="4 5" key="1">
    <citation type="submission" date="2016-01" db="EMBL/GenBank/DDBJ databases">
        <authorList>
            <person name="McClelland M."/>
            <person name="Jain A."/>
            <person name="Saraogi P."/>
            <person name="Mendelson R."/>
            <person name="Westerman R."/>
            <person name="SanMiguel P."/>
            <person name="Csonka L."/>
        </authorList>
    </citation>
    <scope>NUCLEOTIDE SEQUENCE [LARGE SCALE GENOMIC DNA]</scope>
    <source>
        <strain evidence="4 5">NCPPB 2472</strain>
    </source>
</reference>
<dbReference type="STRING" id="46677.AWM79_02990"/>
<dbReference type="Proteomes" id="UP000063229">
    <property type="component" value="Chromosome"/>
</dbReference>
<evidence type="ECO:0000313" key="4">
    <source>
        <dbReference type="EMBL" id="AMB84320.1"/>
    </source>
</evidence>
<feature type="region of interest" description="Disordered" evidence="1">
    <location>
        <begin position="1283"/>
        <end position="1303"/>
    </location>
</feature>
<sequence length="2174" mass="238603">MKTLEPPCISLPCATDNLPTSTDPAPTQSQQLLLLNTSNAQIIALLEGLKLPTLPEVSPGTAKSEQIRQLHQGYLAQLQQFWTQPNDASDGLPAEQRLALSLETQLRAEAQLRSIDGTLEADDRQLIDQVLRLPTRAQREEALPVAPASYRPAVYGITLLGESAVDTAPWPGAFVITSRDGAVVQGSNPDPKQFKGKKAVEIHSDLGRVVLYTLEYGLESFISLKVLHTKLQVQIGRKIADRFTTSDDKHENLFTAQVQSLRNAQLRRVNDVFAASPADTSPAMLERIAAAADLRGVLDIGGRMNQRLQALQYTTWRQVFQKADRQAWQRYREAARQVQTGRLALALALIDVVPSSPPDDHSGTPIIRDKDALEAIVQALKEKPASSTTPGRAQAIRDAWQYANAACLQLALLDATLQGQVGTPQRQWIRRVLDYPDPTTRPKFGTYPLIANAVGVWTHPENKSSQSTLQVIGGGVLAITSADPNAPAVMLYTPDSPTDNDFKVLNQAGDLDSYFQDPAWKNYLAERQRKSTTPILQSPPSGNGTRVQLIPMRGNMQQCLYDIQRDALLEQASHGAPGNAASDWQSLIDQWALGNMAGQKNAGLISTFLPGKNSLARIRATGQSDIAALPGSRATGLPDAAGPKPPGTARLRLLGGAPMDPPAGEQAPQNIPRRLSAMAGLIRLGSWSPQVMEITFPLITNLADWPRGSSLVIIDIHDPGFGWSVRYRGGLREDTYGYRVNPSIFSAHHDVVLYRSAPNHYHVWLTGNVEEVPAGEDSFFHAVALSLNQSRAADTFTVERLRNAVADHIEHNPDIVPFVTTDHLPLYAQALEHCLELNIWLGDDAYRELTTILKGFPNPYGLFQPAIRYLETTLPSRSPRISAAVDDAFNAVHERYGQPSLPTEIRWIIDHYIDAPPRPTLSLFPNEPTLRTLLETLFIGTSQAADIDFLVHRAFLFDENIRHILLEYGATANQLHQYVLRHMDNPISARRELLRAVTGRAPALLERLDIIFSSPTLTPPIGEGLNIAQIAHLLRDQQISTDRLRLITRCADAGIIHINLLDNADGIRSWSDEVISRLLDFQQELQALARQMGLHDIAPLLLPFKAAPRLWSPHQFLSPPQANTRLQLLLDTPGLFTLLRLRPGRIADRMWTQLTSATYDNARVRQVLANPLKTLSSLTQLNIALNAVIANTQEPGLSTQSQPAYLRGYEVRGRSTLELLGPDVRGLYHATNGRTYIIHEGRRYEVRTFGNRIRIIHSIEGFRRSTYEVQRRGDGSWQFMDAPGLGGDVRRPYPSTAEQSQTQRDEFAALGQAAEQEWQRLGTDAPVSGQIPDLRTLESRGTGYTMELTGPGGAARQPLALEKASALAALATRIRNTVDTLHRHFEFQGGQLQPRPGVSHHEVIHGLAQLDGLNSLNTGFALLLLNSGKRYALSTELANAVQVQFYTQLAQVVMGVANDGKILAQAIYIGLKDAGHLSADSFSLLDRSGLAISLGGKTLTLGALLAAGNALLVLASLGVDGYLLTHARNAEERAAYGTNVGLDTLALGTVLAGFTEGGEFLGPLSIPLAGLGVGASSLVAVFFAKVHKVLATGEQFTQEIQAYRSGYVEEPETHGLRMGGPVVVSHLDQRNGQLYLGSPKIYAVDNSRSGDPRVIEDERQALDVGLLLDLPRQMALPVSPGIRSLALPGTPEHTYLPQYTWLVGATQRNDAQLQLFKALEQKSGGKFIEAEWVALFQKVVEKLEPRYHATRIRISLGQAAPLLIMEDSGESAQYLSYDIEGQGSQYDLYLSEGPMINLSSSATSRPSVWVLHTDHLSRPDDIQLEPGRLTLGGVVVQVQNNEVLYAVNKFAEAYRLDLAGGHCTLVTLSARDYEHVAALVQRLQALQNQQRLASAVHIEDLSAPDCPGRGIYYRPTDGSFAAIPVDGQDHGEEPYQIPVSTESLVIDPSPQRKKIQDAAATLAALTAYLNAEYRQFGGRSAGFWSAPRADGQPDNEKCYGDYLRAQYRLQVQRARLQDGYSDTAYSMLLQLLPRHERDDSTQGPRQVPVHRLSINGYPSDDILVLGDSQQGTLLLYLPTSTSALCEFNGVSGLKAYVQQLAAADATCQALQEHFPLNRRASNHSALWGYTGTDEALEKLGENGDWTLIQIDRYPIDDDDVFAALAKLKRRSEGD</sequence>
<dbReference type="EMBL" id="CP014135">
    <property type="protein sequence ID" value="AMB84320.1"/>
    <property type="molecule type" value="Genomic_DNA"/>
</dbReference>
<evidence type="ECO:0000259" key="2">
    <source>
        <dbReference type="Pfam" id="PF12920"/>
    </source>
</evidence>
<feature type="domain" description="Dermonecrotic toxin N-terminal" evidence="3">
    <location>
        <begin position="1974"/>
        <end position="2116"/>
    </location>
</feature>
<evidence type="ECO:0000256" key="1">
    <source>
        <dbReference type="SAM" id="MobiDB-lite"/>
    </source>
</evidence>
<accession>A0A0X1SXE9</accession>
<gene>
    <name evidence="4" type="ORF">AWM79_02990</name>
</gene>
<evidence type="ECO:0000259" key="3">
    <source>
        <dbReference type="Pfam" id="PF20178"/>
    </source>
</evidence>
<proteinExistence type="predicted"/>